<sequence length="185" mass="21294">MYLIDIGQTELVDERSVYYLPSELRKLPPMAVPLVLANCRMGHKALFACKLDHFSTLMSGSQCVFTLCSSFNGQPLSLSRDGYYPTSMSTVFPPLLLARVFHETTKNDEIFCTWGMPEDISLNSTSYVLYSPTKFSFRAYALENKPPEVLRVRVTQKIIDGHYWLRDESLCLLIDKFEIRRYLVL</sequence>
<name>A0A183CUF5_9BILA</name>
<gene>
    <name evidence="1" type="ORF">GPUH_LOCUS96</name>
</gene>
<protein>
    <submittedName>
        <fullName evidence="3">SHR-BD domain-containing protein</fullName>
    </submittedName>
</protein>
<proteinExistence type="predicted"/>
<dbReference type="EMBL" id="UYRT01000060">
    <property type="protein sequence ID" value="VDK27299.1"/>
    <property type="molecule type" value="Genomic_DNA"/>
</dbReference>
<organism evidence="3">
    <name type="scientific">Gongylonema pulchrum</name>
    <dbReference type="NCBI Taxonomy" id="637853"/>
    <lineage>
        <taxon>Eukaryota</taxon>
        <taxon>Metazoa</taxon>
        <taxon>Ecdysozoa</taxon>
        <taxon>Nematoda</taxon>
        <taxon>Chromadorea</taxon>
        <taxon>Rhabditida</taxon>
        <taxon>Spirurina</taxon>
        <taxon>Spiruromorpha</taxon>
        <taxon>Spiruroidea</taxon>
        <taxon>Gongylonematidae</taxon>
        <taxon>Gongylonema</taxon>
    </lineage>
</organism>
<dbReference type="SUPFAM" id="SSF63748">
    <property type="entry name" value="Tudor/PWWP/MBT"/>
    <property type="match status" value="1"/>
</dbReference>
<evidence type="ECO:0000313" key="2">
    <source>
        <dbReference type="Proteomes" id="UP000271098"/>
    </source>
</evidence>
<evidence type="ECO:0000313" key="1">
    <source>
        <dbReference type="EMBL" id="VDK27299.1"/>
    </source>
</evidence>
<dbReference type="AlphaFoldDB" id="A0A183CUF5"/>
<dbReference type="OrthoDB" id="10069557at2759"/>
<keyword evidence="2" id="KW-1185">Reference proteome</keyword>
<dbReference type="Proteomes" id="UP000271098">
    <property type="component" value="Unassembled WGS sequence"/>
</dbReference>
<accession>A0A183CUF5</accession>
<evidence type="ECO:0000313" key="3">
    <source>
        <dbReference type="WBParaSite" id="GPUH_0000009501-mRNA-1"/>
    </source>
</evidence>
<reference evidence="3" key="1">
    <citation type="submission" date="2016-06" db="UniProtKB">
        <authorList>
            <consortium name="WormBaseParasite"/>
        </authorList>
    </citation>
    <scope>IDENTIFICATION</scope>
</reference>
<reference evidence="1 2" key="2">
    <citation type="submission" date="2018-11" db="EMBL/GenBank/DDBJ databases">
        <authorList>
            <consortium name="Pathogen Informatics"/>
        </authorList>
    </citation>
    <scope>NUCLEOTIDE SEQUENCE [LARGE SCALE GENOMIC DNA]</scope>
</reference>
<dbReference type="WBParaSite" id="GPUH_0000009501-mRNA-1">
    <property type="protein sequence ID" value="GPUH_0000009501-mRNA-1"/>
    <property type="gene ID" value="GPUH_0000009501"/>
</dbReference>